<dbReference type="OrthoDB" id="9787207at2"/>
<dbReference type="AlphaFoldDB" id="A0A4Y3IKC9"/>
<comment type="caution">
    <text evidence="1">The sequence shown here is derived from an EMBL/GenBank/DDBJ whole genome shotgun (WGS) entry which is preliminary data.</text>
</comment>
<protein>
    <recommendedName>
        <fullName evidence="3">Winged helix-turn-helix domain-containing protein</fullName>
    </recommendedName>
</protein>
<dbReference type="Pfam" id="PF06224">
    <property type="entry name" value="AlkZ-like"/>
    <property type="match status" value="1"/>
</dbReference>
<dbReference type="PANTHER" id="PTHR30528:SF0">
    <property type="entry name" value="CYTOPLASMIC PROTEIN"/>
    <property type="match status" value="1"/>
</dbReference>
<dbReference type="EMBL" id="BJLH01000002">
    <property type="protein sequence ID" value="GEA59194.1"/>
    <property type="molecule type" value="Genomic_DNA"/>
</dbReference>
<keyword evidence="2" id="KW-1185">Reference proteome</keyword>
<reference evidence="1 2" key="1">
    <citation type="submission" date="2019-06" db="EMBL/GenBank/DDBJ databases">
        <title>Whole genome shotgun sequence of Vibrio comitans NBRC 102076.</title>
        <authorList>
            <person name="Hosoyama A."/>
            <person name="Uohara A."/>
            <person name="Ohji S."/>
            <person name="Ichikawa N."/>
        </authorList>
    </citation>
    <scope>NUCLEOTIDE SEQUENCE [LARGE SCALE GENOMIC DNA]</scope>
    <source>
        <strain evidence="1 2">NBRC 102076</strain>
    </source>
</reference>
<proteinExistence type="predicted"/>
<evidence type="ECO:0008006" key="3">
    <source>
        <dbReference type="Google" id="ProtNLM"/>
    </source>
</evidence>
<gene>
    <name evidence="1" type="ORF">VCO01S_03870</name>
</gene>
<evidence type="ECO:0000313" key="1">
    <source>
        <dbReference type="EMBL" id="GEA59194.1"/>
    </source>
</evidence>
<sequence length="384" mass="44442">MVHLSIPEAQKIALLSQGLCSPAPRRGVISSTLESVEQLGYVQIDTISVVQRAHHHVLWSRNAQYQPAHLEQLVANKDLFEYWSHAASYLPMKNFRYTLPRKHTFKSGQQKHWYKKDQALMNSVLDKIKNEGPLMAKDFESKVLKRTGWESKPTKQALELLYMQGDLMIVERRNFHKVYDLTERVLPENVDTSVPTDQEYGKFLILNYLKAHGIGTLLEMSYLLKGSKALIQQSLIELLESKQIELVSVAEQKFYTTPHSLDLLNKRLYRNRAHLLSPFDNVLIQRKRIAQLFSFDYQLECYVPAAKRKFGYFCLPILWAGQLVGRADCRVDKPSSTLQISHLFIEKALKHSDTFNEALSKELNAFAQFNHCQRFHIVKRSVLI</sequence>
<dbReference type="RefSeq" id="WP_141268827.1">
    <property type="nucleotide sequence ID" value="NZ_BJLH01000002.1"/>
</dbReference>
<organism evidence="1 2">
    <name type="scientific">Vibrio comitans NBRC 102076</name>
    <dbReference type="NCBI Taxonomy" id="1219078"/>
    <lineage>
        <taxon>Bacteria</taxon>
        <taxon>Pseudomonadati</taxon>
        <taxon>Pseudomonadota</taxon>
        <taxon>Gammaproteobacteria</taxon>
        <taxon>Vibrionales</taxon>
        <taxon>Vibrionaceae</taxon>
        <taxon>Vibrio</taxon>
    </lineage>
</organism>
<dbReference type="PANTHER" id="PTHR30528">
    <property type="entry name" value="CYTOPLASMIC PROTEIN"/>
    <property type="match status" value="1"/>
</dbReference>
<evidence type="ECO:0000313" key="2">
    <source>
        <dbReference type="Proteomes" id="UP000318242"/>
    </source>
</evidence>
<dbReference type="Proteomes" id="UP000318242">
    <property type="component" value="Unassembled WGS sequence"/>
</dbReference>
<name>A0A4Y3IKC9_9VIBR</name>
<dbReference type="InterPro" id="IPR009351">
    <property type="entry name" value="AlkZ-like"/>
</dbReference>
<accession>A0A4Y3IKC9</accession>